<proteinExistence type="inferred from homology"/>
<feature type="transmembrane region" description="Helical" evidence="7">
    <location>
        <begin position="283"/>
        <end position="301"/>
    </location>
</feature>
<evidence type="ECO:0000313" key="10">
    <source>
        <dbReference type="EMBL" id="GIQ83228.1"/>
    </source>
</evidence>
<evidence type="ECO:0000256" key="4">
    <source>
        <dbReference type="ARBA" id="ARBA00022989"/>
    </source>
</evidence>
<evidence type="ECO:0000256" key="6">
    <source>
        <dbReference type="ARBA" id="ARBA00023315"/>
    </source>
</evidence>
<dbReference type="GO" id="GO:0019706">
    <property type="term" value="F:protein-cysteine S-palmitoyltransferase activity"/>
    <property type="evidence" value="ECO:0007669"/>
    <property type="project" value="UniProtKB-EC"/>
</dbReference>
<evidence type="ECO:0000256" key="5">
    <source>
        <dbReference type="ARBA" id="ARBA00023136"/>
    </source>
</evidence>
<feature type="transmembrane region" description="Helical" evidence="7">
    <location>
        <begin position="125"/>
        <end position="146"/>
    </location>
</feature>
<evidence type="ECO:0000256" key="8">
    <source>
        <dbReference type="SAM" id="MobiDB-lite"/>
    </source>
</evidence>
<keyword evidence="11" id="KW-1185">Reference proteome</keyword>
<evidence type="ECO:0000259" key="9">
    <source>
        <dbReference type="Pfam" id="PF01529"/>
    </source>
</evidence>
<evidence type="ECO:0000313" key="11">
    <source>
        <dbReference type="Proteomes" id="UP000265618"/>
    </source>
</evidence>
<dbReference type="InterPro" id="IPR001594">
    <property type="entry name" value="Palmitoyltrfase_DHHC"/>
</dbReference>
<feature type="region of interest" description="Disordered" evidence="8">
    <location>
        <begin position="384"/>
        <end position="422"/>
    </location>
</feature>
<name>A0A9K3CVT8_9EUKA</name>
<dbReference type="AlphaFoldDB" id="A0A9K3CVT8"/>
<protein>
    <recommendedName>
        <fullName evidence="7">Palmitoyltransferase</fullName>
        <ecNumber evidence="7">2.3.1.225</ecNumber>
    </recommendedName>
</protein>
<dbReference type="EMBL" id="BDIP01000969">
    <property type="protein sequence ID" value="GIQ83228.1"/>
    <property type="molecule type" value="Genomic_DNA"/>
</dbReference>
<dbReference type="InterPro" id="IPR039859">
    <property type="entry name" value="PFA4/ZDH16/20/ERF2-like"/>
</dbReference>
<feature type="compositionally biased region" description="Polar residues" evidence="8">
    <location>
        <begin position="1"/>
        <end position="15"/>
    </location>
</feature>
<comment type="subcellular location">
    <subcellularLocation>
        <location evidence="1">Membrane</location>
        <topology evidence="1">Multi-pass membrane protein</topology>
    </subcellularLocation>
</comment>
<dbReference type="OrthoDB" id="331948at2759"/>
<reference evidence="10 11" key="1">
    <citation type="journal article" date="2018" name="PLoS ONE">
        <title>The draft genome of Kipferlia bialata reveals reductive genome evolution in fornicate parasites.</title>
        <authorList>
            <person name="Tanifuji G."/>
            <person name="Takabayashi S."/>
            <person name="Kume K."/>
            <person name="Takagi M."/>
            <person name="Nakayama T."/>
            <person name="Kamikawa R."/>
            <person name="Inagaki Y."/>
            <person name="Hashimoto T."/>
        </authorList>
    </citation>
    <scope>NUCLEOTIDE SEQUENCE [LARGE SCALE GENOMIC DNA]</scope>
    <source>
        <strain evidence="10">NY0173</strain>
    </source>
</reference>
<keyword evidence="4 7" id="KW-1133">Transmembrane helix</keyword>
<dbReference type="Pfam" id="PF01529">
    <property type="entry name" value="DHHC"/>
    <property type="match status" value="1"/>
</dbReference>
<evidence type="ECO:0000256" key="7">
    <source>
        <dbReference type="RuleBase" id="RU079119"/>
    </source>
</evidence>
<keyword evidence="2 7" id="KW-0808">Transferase</keyword>
<dbReference type="Proteomes" id="UP000265618">
    <property type="component" value="Unassembled WGS sequence"/>
</dbReference>
<feature type="region of interest" description="Disordered" evidence="8">
    <location>
        <begin position="1"/>
        <end position="70"/>
    </location>
</feature>
<dbReference type="PANTHER" id="PTHR12246">
    <property type="entry name" value="PALMITOYLTRANSFERASE ZDHHC16"/>
    <property type="match status" value="1"/>
</dbReference>
<organism evidence="10 11">
    <name type="scientific">Kipferlia bialata</name>
    <dbReference type="NCBI Taxonomy" id="797122"/>
    <lineage>
        <taxon>Eukaryota</taxon>
        <taxon>Metamonada</taxon>
        <taxon>Carpediemonas-like organisms</taxon>
        <taxon>Kipferlia</taxon>
    </lineage>
</organism>
<keyword evidence="3 7" id="KW-0812">Transmembrane</keyword>
<comment type="similarity">
    <text evidence="7">Belongs to the DHHC palmitoyltransferase family.</text>
</comment>
<feature type="compositionally biased region" description="Basic and acidic residues" evidence="8">
    <location>
        <begin position="384"/>
        <end position="393"/>
    </location>
</feature>
<comment type="domain">
    <text evidence="7">The DHHC domain is required for palmitoyltransferase activity.</text>
</comment>
<evidence type="ECO:0000256" key="2">
    <source>
        <dbReference type="ARBA" id="ARBA00022679"/>
    </source>
</evidence>
<comment type="catalytic activity">
    <reaction evidence="7">
        <text>L-cysteinyl-[protein] + hexadecanoyl-CoA = S-hexadecanoyl-L-cysteinyl-[protein] + CoA</text>
        <dbReference type="Rhea" id="RHEA:36683"/>
        <dbReference type="Rhea" id="RHEA-COMP:10131"/>
        <dbReference type="Rhea" id="RHEA-COMP:11032"/>
        <dbReference type="ChEBI" id="CHEBI:29950"/>
        <dbReference type="ChEBI" id="CHEBI:57287"/>
        <dbReference type="ChEBI" id="CHEBI:57379"/>
        <dbReference type="ChEBI" id="CHEBI:74151"/>
        <dbReference type="EC" id="2.3.1.225"/>
    </reaction>
</comment>
<keyword evidence="6 7" id="KW-0012">Acyltransferase</keyword>
<keyword evidence="5 7" id="KW-0472">Membrane</keyword>
<evidence type="ECO:0000256" key="3">
    <source>
        <dbReference type="ARBA" id="ARBA00022692"/>
    </source>
</evidence>
<feature type="transmembrane region" description="Helical" evidence="7">
    <location>
        <begin position="152"/>
        <end position="175"/>
    </location>
</feature>
<dbReference type="PROSITE" id="PS50216">
    <property type="entry name" value="DHHC"/>
    <property type="match status" value="1"/>
</dbReference>
<dbReference type="GO" id="GO:0016020">
    <property type="term" value="C:membrane"/>
    <property type="evidence" value="ECO:0007669"/>
    <property type="project" value="UniProtKB-SubCell"/>
</dbReference>
<gene>
    <name evidence="10" type="ORF">KIPB_004517</name>
</gene>
<feature type="domain" description="Palmitoyltransferase DHHC" evidence="9">
    <location>
        <begin position="197"/>
        <end position="319"/>
    </location>
</feature>
<evidence type="ECO:0000256" key="1">
    <source>
        <dbReference type="ARBA" id="ARBA00004141"/>
    </source>
</evidence>
<accession>A0A9K3CVT8</accession>
<sequence>MTDSYQSVTTHTSAQGHGEERDIESDSGSDFGPRPPVTPVDSGVMLSGPRDTVSRDTASGTRHTRERQQPSQALKIIGCAKCQLRRRERASGTVCVCGSDAPSDESVKRRRFVGGKRLQPCEVPIVLFCVGLGLLMMVVVFRGVVWSDWLDGMTWLSVLLTLPYAYAFAMFYYYYACAVLVSPGYPPHVDPEQGVEDSHPCSRCHSERYPRTHHCTWCGHCVMKMDHHCPWVAGCVGHFNYGYFFLFLIYASICAACSTGLIIVAVCTGYLSAVPYTTAGPVVFFGAILGFGLTASALYMLSFHVTLIKTNQTTIEFYDNAGNRRSAKNQGLEYLSDYDLGVKANIRQVLGCSLGRAMLLPSILVPETDGTAWRLNPALEEREREMEERERLGVDTGLDVVSERTPLTSETGDDGVAVFDTQ</sequence>
<dbReference type="EC" id="2.3.1.225" evidence="7"/>
<feature type="transmembrane region" description="Helical" evidence="7">
    <location>
        <begin position="243"/>
        <end position="271"/>
    </location>
</feature>
<comment type="caution">
    <text evidence="10">The sequence shown here is derived from an EMBL/GenBank/DDBJ whole genome shotgun (WGS) entry which is preliminary data.</text>
</comment>